<dbReference type="AlphaFoldDB" id="A0AAJ8JWG4"/>
<evidence type="ECO:0000313" key="2">
    <source>
        <dbReference type="Proteomes" id="UP000094043"/>
    </source>
</evidence>
<dbReference type="RefSeq" id="XP_066070319.1">
    <property type="nucleotide sequence ID" value="XM_066214222.1"/>
</dbReference>
<reference evidence="1" key="3">
    <citation type="submission" date="2024-01" db="EMBL/GenBank/DDBJ databases">
        <authorList>
            <person name="Coelho M.A."/>
            <person name="David-Palma M."/>
            <person name="Shea T."/>
            <person name="Sun S."/>
            <person name="Cuomo C.A."/>
            <person name="Heitman J."/>
        </authorList>
    </citation>
    <scope>NUCLEOTIDE SEQUENCE</scope>
    <source>
        <strain evidence="1">CBS 7841</strain>
    </source>
</reference>
<protein>
    <submittedName>
        <fullName evidence="1">Uncharacterized protein</fullName>
    </submittedName>
</protein>
<dbReference type="EMBL" id="CP143789">
    <property type="protein sequence ID" value="WVN89619.1"/>
    <property type="molecule type" value="Genomic_DNA"/>
</dbReference>
<organism evidence="1 2">
    <name type="scientific">Cryptococcus depauperatus CBS 7841</name>
    <dbReference type="NCBI Taxonomy" id="1295531"/>
    <lineage>
        <taxon>Eukaryota</taxon>
        <taxon>Fungi</taxon>
        <taxon>Dikarya</taxon>
        <taxon>Basidiomycota</taxon>
        <taxon>Agaricomycotina</taxon>
        <taxon>Tremellomycetes</taxon>
        <taxon>Tremellales</taxon>
        <taxon>Cryptococcaceae</taxon>
        <taxon>Cryptococcus</taxon>
    </lineage>
</organism>
<dbReference type="Proteomes" id="UP000094043">
    <property type="component" value="Chromosome 6"/>
</dbReference>
<dbReference type="KEGG" id="cdep:91089057"/>
<dbReference type="GeneID" id="91089057"/>
<evidence type="ECO:0000313" key="1">
    <source>
        <dbReference type="EMBL" id="WVN89619.1"/>
    </source>
</evidence>
<proteinExistence type="predicted"/>
<sequence length="101" mass="11685">MILSRDIKMRSQAERLAKFPTIAAYLRPDGDDKSEQIRQELTLLLTPESRTRQAVLLRSTKDYDVAQEHGKSHMPMTTLRACIQGWSKKLPKSRRESKRGM</sequence>
<gene>
    <name evidence="1" type="ORF">L203_104848</name>
</gene>
<name>A0AAJ8JWG4_9TREE</name>
<reference evidence="1" key="2">
    <citation type="journal article" date="2022" name="Elife">
        <title>Obligate sexual reproduction of a homothallic fungus closely related to the Cryptococcus pathogenic species complex.</title>
        <authorList>
            <person name="Passer A.R."/>
            <person name="Clancey S.A."/>
            <person name="Shea T."/>
            <person name="David-Palma M."/>
            <person name="Averette A.F."/>
            <person name="Boekhout T."/>
            <person name="Porcel B.M."/>
            <person name="Nowrousian M."/>
            <person name="Cuomo C.A."/>
            <person name="Sun S."/>
            <person name="Heitman J."/>
            <person name="Coelho M.A."/>
        </authorList>
    </citation>
    <scope>NUCLEOTIDE SEQUENCE</scope>
    <source>
        <strain evidence="1">CBS 7841</strain>
    </source>
</reference>
<keyword evidence="2" id="KW-1185">Reference proteome</keyword>
<reference evidence="1" key="1">
    <citation type="submission" date="2016-06" db="EMBL/GenBank/DDBJ databases">
        <authorList>
            <person name="Cuomo C."/>
            <person name="Litvintseva A."/>
            <person name="Heitman J."/>
            <person name="Chen Y."/>
            <person name="Sun S."/>
            <person name="Springer D."/>
            <person name="Dromer F."/>
            <person name="Young S."/>
            <person name="Zeng Q."/>
            <person name="Chapman S."/>
            <person name="Gujja S."/>
            <person name="Saif S."/>
            <person name="Birren B."/>
        </authorList>
    </citation>
    <scope>NUCLEOTIDE SEQUENCE</scope>
    <source>
        <strain evidence="1">CBS 7841</strain>
    </source>
</reference>
<accession>A0AAJ8JWG4</accession>